<proteinExistence type="predicted"/>
<protein>
    <submittedName>
        <fullName evidence="2">Uncharacterized protein</fullName>
    </submittedName>
</protein>
<feature type="region of interest" description="Disordered" evidence="1">
    <location>
        <begin position="339"/>
        <end position="376"/>
    </location>
</feature>
<sequence length="415" mass="46480">MDTQEDEAKIPLPQFLKLLTSNNIPMPKAMAVAGKVYKEHNTPAALRQLTEAKLTALGIDSQEDRKLVVNALRKAGYTAKSPRQKVPKLNKDVADTSSHALPGPVASTSAPTSPAKRKAIQSTTPKKRKRKPAGDANEFLPGAPPEEIENDERWDFQEVLDEEVLRTKSTVVNRAPVMMAWAMYVAERMHFSRSEALSIASVYTEMNAISKGISVGIYNKDKERGIEAEKYGPQPYVELMGRSPLYRNTLGQWRALANNKPVPPMSAFSYITRAFRQTLPHVMGSLRLLAESYSSGELNGKAWSLYADFRPEVNEWGKRSEVHCSVILDLRRKIPERNVEQPRAEEADQQPNVRYEASQEAGQHEAEEPEPKKLKTMTVEEYEAILDDDTTFDDVDLDFVVVDPPLTEDTNLGTV</sequence>
<organism evidence="2 3">
    <name type="scientific">Cyclocybe aegerita</name>
    <name type="common">Black poplar mushroom</name>
    <name type="synonym">Agrocybe aegerita</name>
    <dbReference type="NCBI Taxonomy" id="1973307"/>
    <lineage>
        <taxon>Eukaryota</taxon>
        <taxon>Fungi</taxon>
        <taxon>Dikarya</taxon>
        <taxon>Basidiomycota</taxon>
        <taxon>Agaricomycotina</taxon>
        <taxon>Agaricomycetes</taxon>
        <taxon>Agaricomycetidae</taxon>
        <taxon>Agaricales</taxon>
        <taxon>Agaricineae</taxon>
        <taxon>Bolbitiaceae</taxon>
        <taxon>Cyclocybe</taxon>
    </lineage>
</organism>
<accession>A0A8S0W775</accession>
<evidence type="ECO:0000256" key="1">
    <source>
        <dbReference type="SAM" id="MobiDB-lite"/>
    </source>
</evidence>
<feature type="compositionally biased region" description="Basic residues" evidence="1">
    <location>
        <begin position="115"/>
        <end position="131"/>
    </location>
</feature>
<reference evidence="2 3" key="1">
    <citation type="submission" date="2020-01" db="EMBL/GenBank/DDBJ databases">
        <authorList>
            <person name="Gupta K D."/>
        </authorList>
    </citation>
    <scope>NUCLEOTIDE SEQUENCE [LARGE SCALE GENOMIC DNA]</scope>
</reference>
<evidence type="ECO:0000313" key="3">
    <source>
        <dbReference type="Proteomes" id="UP000467700"/>
    </source>
</evidence>
<keyword evidence="3" id="KW-1185">Reference proteome</keyword>
<dbReference type="OrthoDB" id="514070at2759"/>
<dbReference type="EMBL" id="CACVBS010000028">
    <property type="protein sequence ID" value="CAA7259836.1"/>
    <property type="molecule type" value="Genomic_DNA"/>
</dbReference>
<gene>
    <name evidence="2" type="ORF">AAE3_LOCUS2475</name>
</gene>
<feature type="compositionally biased region" description="Basic and acidic residues" evidence="1">
    <location>
        <begin position="362"/>
        <end position="373"/>
    </location>
</feature>
<name>A0A8S0W775_CYCAE</name>
<evidence type="ECO:0000313" key="2">
    <source>
        <dbReference type="EMBL" id="CAA7259836.1"/>
    </source>
</evidence>
<feature type="region of interest" description="Disordered" evidence="1">
    <location>
        <begin position="78"/>
        <end position="151"/>
    </location>
</feature>
<dbReference type="Proteomes" id="UP000467700">
    <property type="component" value="Unassembled WGS sequence"/>
</dbReference>
<dbReference type="AlphaFoldDB" id="A0A8S0W775"/>
<comment type="caution">
    <text evidence="2">The sequence shown here is derived from an EMBL/GenBank/DDBJ whole genome shotgun (WGS) entry which is preliminary data.</text>
</comment>